<accession>A0A803NH74</accession>
<dbReference type="Gramene" id="evm.model.01.1470">
    <property type="protein sequence ID" value="cds.evm.model.01.1470"/>
    <property type="gene ID" value="evm.TU.01.1470"/>
</dbReference>
<proteinExistence type="predicted"/>
<reference evidence="1" key="2">
    <citation type="submission" date="2021-03" db="UniProtKB">
        <authorList>
            <consortium name="EnsemblPlants"/>
        </authorList>
    </citation>
    <scope>IDENTIFICATION</scope>
</reference>
<protein>
    <submittedName>
        <fullName evidence="1">Uncharacterized protein</fullName>
    </submittedName>
</protein>
<reference evidence="1" key="1">
    <citation type="submission" date="2018-11" db="EMBL/GenBank/DDBJ databases">
        <authorList>
            <person name="Grassa J C."/>
        </authorList>
    </citation>
    <scope>NUCLEOTIDE SEQUENCE [LARGE SCALE GENOMIC DNA]</scope>
</reference>
<keyword evidence="2" id="KW-1185">Reference proteome</keyword>
<sequence>MLQAMEIVASEVVEATTGNRGGRGNRPICRLCGTVGHTRLKCYHRFDITFTNLPNQEASSSSTRPNNSAHARLIESPIAFDLSGAWYLVRVYALKISI</sequence>
<evidence type="ECO:0000313" key="2">
    <source>
        <dbReference type="Proteomes" id="UP000596661"/>
    </source>
</evidence>
<dbReference type="Proteomes" id="UP000596661">
    <property type="component" value="Chromosome 1"/>
</dbReference>
<name>A0A803NH74_CANSA</name>
<evidence type="ECO:0000313" key="1">
    <source>
        <dbReference type="EnsemblPlants" id="cds.evm.model.01.1470"/>
    </source>
</evidence>
<dbReference type="AlphaFoldDB" id="A0A803NH74"/>
<organism evidence="1 2">
    <name type="scientific">Cannabis sativa</name>
    <name type="common">Hemp</name>
    <name type="synonym">Marijuana</name>
    <dbReference type="NCBI Taxonomy" id="3483"/>
    <lineage>
        <taxon>Eukaryota</taxon>
        <taxon>Viridiplantae</taxon>
        <taxon>Streptophyta</taxon>
        <taxon>Embryophyta</taxon>
        <taxon>Tracheophyta</taxon>
        <taxon>Spermatophyta</taxon>
        <taxon>Magnoliopsida</taxon>
        <taxon>eudicotyledons</taxon>
        <taxon>Gunneridae</taxon>
        <taxon>Pentapetalae</taxon>
        <taxon>rosids</taxon>
        <taxon>fabids</taxon>
        <taxon>Rosales</taxon>
        <taxon>Cannabaceae</taxon>
        <taxon>Cannabis</taxon>
    </lineage>
</organism>
<dbReference type="EMBL" id="UZAU01000032">
    <property type="status" value="NOT_ANNOTATED_CDS"/>
    <property type="molecule type" value="Genomic_DNA"/>
</dbReference>
<dbReference type="EnsemblPlants" id="evm.model.01.1470">
    <property type="protein sequence ID" value="cds.evm.model.01.1470"/>
    <property type="gene ID" value="evm.TU.01.1470"/>
</dbReference>